<dbReference type="KEGG" id="iho:Igni_0753"/>
<evidence type="ECO:0000313" key="2">
    <source>
        <dbReference type="EMBL" id="ABU81935.1"/>
    </source>
</evidence>
<accession>A8AAI3</accession>
<dbReference type="AlphaFoldDB" id="A8AAI3"/>
<dbReference type="EMBL" id="CP000816">
    <property type="protein sequence ID" value="ABU81935.1"/>
    <property type="molecule type" value="Genomic_DNA"/>
</dbReference>
<evidence type="ECO:0000313" key="3">
    <source>
        <dbReference type="Proteomes" id="UP000000262"/>
    </source>
</evidence>
<organism evidence="2 3">
    <name type="scientific">Ignicoccus hospitalis (strain KIN4/I / DSM 18386 / JCM 14125)</name>
    <dbReference type="NCBI Taxonomy" id="453591"/>
    <lineage>
        <taxon>Archaea</taxon>
        <taxon>Thermoproteota</taxon>
        <taxon>Thermoprotei</taxon>
        <taxon>Desulfurococcales</taxon>
        <taxon>Desulfurococcaceae</taxon>
        <taxon>Ignicoccus</taxon>
    </lineage>
</organism>
<dbReference type="Gene3D" id="3.40.50.11980">
    <property type="match status" value="1"/>
</dbReference>
<feature type="domain" description="RNase NYN" evidence="1">
    <location>
        <begin position="45"/>
        <end position="183"/>
    </location>
</feature>
<name>A8AAI3_IGNH4</name>
<dbReference type="Proteomes" id="UP000000262">
    <property type="component" value="Chromosome"/>
</dbReference>
<dbReference type="InterPro" id="IPR021869">
    <property type="entry name" value="RNase_Zc3h12_NYN"/>
</dbReference>
<keyword evidence="3" id="KW-1185">Reference proteome</keyword>
<proteinExistence type="predicted"/>
<dbReference type="STRING" id="453591.Igni_0753"/>
<reference evidence="2 3" key="1">
    <citation type="journal article" date="2008" name="Genome Biol.">
        <title>A genomic analysis of the archaeal system Ignicoccus hospitalis-Nanoarchaeum equitans.</title>
        <authorList>
            <person name="Podar M."/>
            <person name="Anderson I."/>
            <person name="Makarova K.S."/>
            <person name="Elkins J.G."/>
            <person name="Ivanova N."/>
            <person name="Wall M.A."/>
            <person name="Lykidis A."/>
            <person name="Mavromatis K."/>
            <person name="Sun H."/>
            <person name="Hudson M.E."/>
            <person name="Chen W."/>
            <person name="Deciu C."/>
            <person name="Hutchison D."/>
            <person name="Eads J.R."/>
            <person name="Anderson A."/>
            <person name="Fernandes F."/>
            <person name="Szeto E."/>
            <person name="Lapidus A."/>
            <person name="Kyrpides N.C."/>
            <person name="Saier M.H.Jr."/>
            <person name="Richardson P.M."/>
            <person name="Rachel R."/>
            <person name="Huber H."/>
            <person name="Eisen J.A."/>
            <person name="Koonin E.V."/>
            <person name="Keller M."/>
            <person name="Stetter K.O."/>
        </authorList>
    </citation>
    <scope>NUCLEOTIDE SEQUENCE [LARGE SCALE GENOMIC DNA]</scope>
    <source>
        <strain evidence="3">KIN4/I / DSM 18386 / JCM 14125</strain>
    </source>
</reference>
<sequence>MSEYLTTALVAAALALLTNALYPKMRRIVEKRLQPRRVKVRVPQDVAVVDASNVVMHGPKVGKKGRIENLLVVINALRERGFEVYAIADASLRHKVDKPEVLERLIAKGVVLQAPASTPADYFILSVADREYGIVVSNDVFKEWRTLFPWIKDKYRLVRYMIVGKTAYFYPDVRPKKKRKKVKEEEPLCPQLFKRSEEDEDYSKYYVM</sequence>
<gene>
    <name evidence="2" type="ordered locus">Igni_0753</name>
</gene>
<protein>
    <recommendedName>
        <fullName evidence="1">RNase NYN domain-containing protein</fullName>
    </recommendedName>
</protein>
<dbReference type="Pfam" id="PF11977">
    <property type="entry name" value="RNase_Zc3h12a"/>
    <property type="match status" value="1"/>
</dbReference>
<dbReference type="eggNOG" id="arCOG06454">
    <property type="taxonomic scope" value="Archaea"/>
</dbReference>
<dbReference type="HOGENOM" id="CLU_1318514_0_0_2"/>
<evidence type="ECO:0000259" key="1">
    <source>
        <dbReference type="Pfam" id="PF11977"/>
    </source>
</evidence>